<feature type="region of interest" description="Disordered" evidence="1">
    <location>
        <begin position="1"/>
        <end position="26"/>
    </location>
</feature>
<evidence type="ECO:0000313" key="3">
    <source>
        <dbReference type="Proteomes" id="UP001604277"/>
    </source>
</evidence>
<proteinExistence type="predicted"/>
<reference evidence="3" key="1">
    <citation type="submission" date="2024-07" db="EMBL/GenBank/DDBJ databases">
        <title>Two chromosome-level genome assemblies of Korean endemic species Abeliophyllum distichum and Forsythia ovata (Oleaceae).</title>
        <authorList>
            <person name="Jang H."/>
        </authorList>
    </citation>
    <scope>NUCLEOTIDE SEQUENCE [LARGE SCALE GENOMIC DNA]</scope>
</reference>
<name>A0ABD1TQ59_9LAMI</name>
<dbReference type="AlphaFoldDB" id="A0ABD1TQ59"/>
<organism evidence="2 3">
    <name type="scientific">Forsythia ovata</name>
    <dbReference type="NCBI Taxonomy" id="205694"/>
    <lineage>
        <taxon>Eukaryota</taxon>
        <taxon>Viridiplantae</taxon>
        <taxon>Streptophyta</taxon>
        <taxon>Embryophyta</taxon>
        <taxon>Tracheophyta</taxon>
        <taxon>Spermatophyta</taxon>
        <taxon>Magnoliopsida</taxon>
        <taxon>eudicotyledons</taxon>
        <taxon>Gunneridae</taxon>
        <taxon>Pentapetalae</taxon>
        <taxon>asterids</taxon>
        <taxon>lamiids</taxon>
        <taxon>Lamiales</taxon>
        <taxon>Oleaceae</taxon>
        <taxon>Forsythieae</taxon>
        <taxon>Forsythia</taxon>
    </lineage>
</organism>
<accession>A0ABD1TQ59</accession>
<keyword evidence="3" id="KW-1185">Reference proteome</keyword>
<gene>
    <name evidence="2" type="ORF">Fot_28669</name>
</gene>
<comment type="caution">
    <text evidence="2">The sequence shown here is derived from an EMBL/GenBank/DDBJ whole genome shotgun (WGS) entry which is preliminary data.</text>
</comment>
<dbReference type="Proteomes" id="UP001604277">
    <property type="component" value="Unassembled WGS sequence"/>
</dbReference>
<evidence type="ECO:0000313" key="2">
    <source>
        <dbReference type="EMBL" id="KAL2514698.1"/>
    </source>
</evidence>
<sequence>MGGILPPARTAPAERSPSSKKSFDCQVTSDTGRLSLVRNSFDDREVHRSINFVELLRSLDWLLDLLRLSPVELKEDSLSEDSTTLGMEVDKLEVTCGKQSLSDYKKIEVNKGLWTFLTTPLLVDKTKRLVEVPFSR</sequence>
<protein>
    <submittedName>
        <fullName evidence="2">Uncharacterized protein</fullName>
    </submittedName>
</protein>
<dbReference type="EMBL" id="JBFOLJ010000008">
    <property type="protein sequence ID" value="KAL2514698.1"/>
    <property type="molecule type" value="Genomic_DNA"/>
</dbReference>
<evidence type="ECO:0000256" key="1">
    <source>
        <dbReference type="SAM" id="MobiDB-lite"/>
    </source>
</evidence>